<protein>
    <submittedName>
        <fullName evidence="1">Chaperone protein hscC (Hsc62)</fullName>
    </submittedName>
</protein>
<organism evidence="1 2">
    <name type="scientific">Cronobacter dublinensis 1210</name>
    <dbReference type="NCBI Taxonomy" id="1208656"/>
    <lineage>
        <taxon>Bacteria</taxon>
        <taxon>Pseudomonadati</taxon>
        <taxon>Pseudomonadota</taxon>
        <taxon>Gammaproteobacteria</taxon>
        <taxon>Enterobacterales</taxon>
        <taxon>Enterobacteriaceae</taxon>
        <taxon>Cronobacter</taxon>
    </lineage>
</organism>
<reference evidence="2" key="1">
    <citation type="journal article" date="2012" name="PLoS ONE">
        <title>Comparative analysis of genome sequences covering the seven cronobacter species.</title>
        <authorList>
            <person name="Joseph S."/>
            <person name="Desai P."/>
            <person name="Ji Y."/>
            <person name="Cummings C.A."/>
            <person name="Shih R."/>
            <person name="Degoricija L."/>
            <person name="Rico A."/>
            <person name="Brzoska P."/>
            <person name="Hamby S.E."/>
            <person name="Masood N."/>
            <person name="Hariri S."/>
            <person name="Sonbol H."/>
            <person name="Chuzhanova N."/>
            <person name="McClelland M."/>
            <person name="Furtado M.R."/>
            <person name="Forsythe S.J."/>
        </authorList>
    </citation>
    <scope>NUCLEOTIDE SEQUENCE [LARGE SCALE GENOMIC DNA]</scope>
    <source>
        <strain evidence="2">1210</strain>
    </source>
</reference>
<sequence length="63" mass="7146">MLNHPGLTPHLLARLDRLYQENTGEMREEISYLGACFQQALESQDDARIDSARQEITLKADAT</sequence>
<name>A0ABM9Q6R4_9ENTR</name>
<comment type="caution">
    <text evidence="1">The sequence shown here is derived from an EMBL/GenBank/DDBJ whole genome shotgun (WGS) entry which is preliminary data.</text>
</comment>
<evidence type="ECO:0000313" key="2">
    <source>
        <dbReference type="Proteomes" id="UP000009342"/>
    </source>
</evidence>
<proteinExistence type="predicted"/>
<accession>A0ABM9Q6R4</accession>
<evidence type="ECO:0000313" key="1">
    <source>
        <dbReference type="EMBL" id="CCJ81163.1"/>
    </source>
</evidence>
<dbReference type="Proteomes" id="UP000009342">
    <property type="component" value="Unassembled WGS sequence"/>
</dbReference>
<dbReference type="EMBL" id="CAKZ01000086">
    <property type="protein sequence ID" value="CCJ81163.1"/>
    <property type="molecule type" value="Genomic_DNA"/>
</dbReference>
<keyword evidence="2" id="KW-1185">Reference proteome</keyword>
<gene>
    <name evidence="1" type="ORF">BN134_1895</name>
</gene>